<organism evidence="1 2">
    <name type="scientific">Mesorhizobium robiniae</name>
    <dbReference type="NCBI Taxonomy" id="559315"/>
    <lineage>
        <taxon>Bacteria</taxon>
        <taxon>Pseudomonadati</taxon>
        <taxon>Pseudomonadota</taxon>
        <taxon>Alphaproteobacteria</taxon>
        <taxon>Hyphomicrobiales</taxon>
        <taxon>Phyllobacteriaceae</taxon>
        <taxon>Mesorhizobium</taxon>
    </lineage>
</organism>
<sequence>MIKEYLRGNHVHLLVMGELQFRSGTQHLHNEGGIAISRNPFSGAKEEIQWKGLQGLARVSNLGASKIGASRQVTRTLNADDPTLKTLFAEHQRDIRGRFFRFWGQFYNSDLQPIDPRFHLYTGIGDRLAMNKSGPSSRTLTLMLEDWFVRVWSMDFCRMRIRWLACRTRWQRLPPRFRRWPKRGTDHRHADADMTSVKEVTAEVMRWKLMVLGALGGRSRHACQ</sequence>
<evidence type="ECO:0000313" key="2">
    <source>
        <dbReference type="Proteomes" id="UP001549204"/>
    </source>
</evidence>
<dbReference type="EMBL" id="JBEPMC010000004">
    <property type="protein sequence ID" value="MET3579861.1"/>
    <property type="molecule type" value="Genomic_DNA"/>
</dbReference>
<protein>
    <submittedName>
        <fullName evidence="1">Uncharacterized protein</fullName>
    </submittedName>
</protein>
<dbReference type="Proteomes" id="UP001549204">
    <property type="component" value="Unassembled WGS sequence"/>
</dbReference>
<dbReference type="RefSeq" id="WP_354491376.1">
    <property type="nucleotide sequence ID" value="NZ_JBEPMC010000004.1"/>
</dbReference>
<proteinExistence type="predicted"/>
<name>A0ABV2GNI6_9HYPH</name>
<comment type="caution">
    <text evidence="1">The sequence shown here is derived from an EMBL/GenBank/DDBJ whole genome shotgun (WGS) entry which is preliminary data.</text>
</comment>
<evidence type="ECO:0000313" key="1">
    <source>
        <dbReference type="EMBL" id="MET3579861.1"/>
    </source>
</evidence>
<keyword evidence="2" id="KW-1185">Reference proteome</keyword>
<reference evidence="1 2" key="1">
    <citation type="submission" date="2024-06" db="EMBL/GenBank/DDBJ databases">
        <title>Genomic Encyclopedia of Type Strains, Phase IV (KMG-IV): sequencing the most valuable type-strain genomes for metagenomic binning, comparative biology and taxonomic classification.</title>
        <authorList>
            <person name="Goeker M."/>
        </authorList>
    </citation>
    <scope>NUCLEOTIDE SEQUENCE [LARGE SCALE GENOMIC DNA]</scope>
    <source>
        <strain evidence="1 2">DSM 100022</strain>
    </source>
</reference>
<gene>
    <name evidence="1" type="ORF">ABID19_002892</name>
</gene>
<accession>A0ABV2GNI6</accession>